<comment type="caution">
    <text evidence="1">The sequence shown here is derived from an EMBL/GenBank/DDBJ whole genome shotgun (WGS) entry which is preliminary data.</text>
</comment>
<reference evidence="1 2" key="1">
    <citation type="submission" date="2024-02" db="EMBL/GenBank/DDBJ databases">
        <title>Bacteria isolated from the canopy kelp, Nereocystis luetkeana.</title>
        <authorList>
            <person name="Pfister C.A."/>
            <person name="Younker I.T."/>
            <person name="Light S.H."/>
        </authorList>
    </citation>
    <scope>NUCLEOTIDE SEQUENCE [LARGE SCALE GENOMIC DNA]</scope>
    <source>
        <strain evidence="1 2">TI.1.05</strain>
    </source>
</reference>
<dbReference type="Proteomes" id="UP001369082">
    <property type="component" value="Unassembled WGS sequence"/>
</dbReference>
<dbReference type="EMBL" id="JBAKAZ010000093">
    <property type="protein sequence ID" value="MEL0630818.1"/>
    <property type="molecule type" value="Genomic_DNA"/>
</dbReference>
<protein>
    <submittedName>
        <fullName evidence="1">Uncharacterized protein</fullName>
    </submittedName>
</protein>
<proteinExistence type="predicted"/>
<dbReference type="RefSeq" id="WP_341598980.1">
    <property type="nucleotide sequence ID" value="NZ_JBAKAZ010000093.1"/>
</dbReference>
<evidence type="ECO:0000313" key="1">
    <source>
        <dbReference type="EMBL" id="MEL0630818.1"/>
    </source>
</evidence>
<sequence length="260" mass="30973">MYDEMDLYRQVNATHYTFFNSCLYCGCIATKHDLAPPLKYAEFYLKTREEADFYRIPACVECFEFLRTEKSGLLAQRVDIVKSKLAKKYKKAIRVYEMWDLDEISDLDYHLSNSIRAGLALGKESYERFKFKGFDFEADGERHTGFYIKNEILTIFGEKFDNFRDALDYGSRAFRIPKAKLREMFAEHNNCFDTAIKKFQEEMALKIYKKELKEKCKFFADEHKQNIKFVMHAVEIYRSKNSNLTIDKALIKLFEDRFRE</sequence>
<organism evidence="1 2">
    <name type="scientific">Psychromonas aquatilis</name>
    <dbReference type="NCBI Taxonomy" id="2005072"/>
    <lineage>
        <taxon>Bacteria</taxon>
        <taxon>Pseudomonadati</taxon>
        <taxon>Pseudomonadota</taxon>
        <taxon>Gammaproteobacteria</taxon>
        <taxon>Alteromonadales</taxon>
        <taxon>Psychromonadaceae</taxon>
        <taxon>Psychromonas</taxon>
    </lineage>
</organism>
<accession>A0ABU9GU12</accession>
<gene>
    <name evidence="1" type="ORF">V6256_14510</name>
</gene>
<name>A0ABU9GU12_9GAMM</name>
<evidence type="ECO:0000313" key="2">
    <source>
        <dbReference type="Proteomes" id="UP001369082"/>
    </source>
</evidence>
<keyword evidence="2" id="KW-1185">Reference proteome</keyword>